<feature type="domain" description="SRP54-type proteins GTP-binding" evidence="10">
    <location>
        <begin position="275"/>
        <end position="288"/>
    </location>
</feature>
<dbReference type="InParanoid" id="E8N5H6"/>
<dbReference type="InterPro" id="IPR003593">
    <property type="entry name" value="AAA+_ATPase"/>
</dbReference>
<keyword evidence="11" id="KW-0131">Cell cycle</keyword>
<dbReference type="GO" id="GO:0005737">
    <property type="term" value="C:cytoplasm"/>
    <property type="evidence" value="ECO:0007669"/>
    <property type="project" value="UniProtKB-SubCell"/>
</dbReference>
<dbReference type="FunCoup" id="E8N5H6">
    <property type="interactions" value="396"/>
</dbReference>
<dbReference type="SUPFAM" id="SSF47364">
    <property type="entry name" value="Domain of the SRP/SRP receptor G-proteins"/>
    <property type="match status" value="1"/>
</dbReference>
<comment type="catalytic activity">
    <reaction evidence="8 9">
        <text>GTP + H2O = GDP + phosphate + H(+)</text>
        <dbReference type="Rhea" id="RHEA:19669"/>
        <dbReference type="ChEBI" id="CHEBI:15377"/>
        <dbReference type="ChEBI" id="CHEBI:15378"/>
        <dbReference type="ChEBI" id="CHEBI:37565"/>
        <dbReference type="ChEBI" id="CHEBI:43474"/>
        <dbReference type="ChEBI" id="CHEBI:58189"/>
        <dbReference type="EC" id="3.6.5.4"/>
    </reaction>
</comment>
<keyword evidence="1 9" id="KW-1003">Cell membrane</keyword>
<keyword evidence="3 9" id="KW-0547">Nucleotide-binding</keyword>
<dbReference type="PROSITE" id="PS00300">
    <property type="entry name" value="SRP54"/>
    <property type="match status" value="1"/>
</dbReference>
<reference evidence="11 12" key="1">
    <citation type="submission" date="2010-12" db="EMBL/GenBank/DDBJ databases">
        <title>Whole genome sequence of Anaerolinea thermophila UNI-1.</title>
        <authorList>
            <person name="Narita-Yamada S."/>
            <person name="Kishi E."/>
            <person name="Watanabe Y."/>
            <person name="Takasaki K."/>
            <person name="Ankai A."/>
            <person name="Oguchi A."/>
            <person name="Fukui S."/>
            <person name="Takahashi M."/>
            <person name="Yashiro I."/>
            <person name="Hosoyama A."/>
            <person name="Sekiguchi Y."/>
            <person name="Hanada S."/>
            <person name="Fujita N."/>
        </authorList>
    </citation>
    <scope>NUCLEOTIDE SEQUENCE [LARGE SCALE GENOMIC DNA]</scope>
    <source>
        <strain evidence="12">DSM 14523 / JCM 11388 / NBRC 100420 / UNI-1</strain>
    </source>
</reference>
<sequence>MADLFSKWKNGLEKTRKAAFGRIATLFGATQINTETWEELEAILVQADLGIETTEEIIQALKQHVVQEGLTRTEELQHALREVLIQRLDPTPVVDFSYQKPAIILLVGVNGSGKTTTAAKLGWQFSRAGKTVLLAAADTFRAAAVDQLQVWGERLGLPVIAGQPNADPAAVAFDAIQSAISKKIDIVLVDTAGRLHTRYNLMEELKKIHRVVGKALPGAPHAVWLVLDATTGQNALQQAKAFKEAVQVTGIILSKLDSSARGGMAFAIQESLGLPILYAGLGEKPEDLQVFDREAFVNGILEKNGK</sequence>
<accession>E8N5H6</accession>
<dbReference type="Pfam" id="PF00448">
    <property type="entry name" value="SRP54"/>
    <property type="match status" value="1"/>
</dbReference>
<proteinExistence type="inferred from homology"/>
<evidence type="ECO:0000256" key="4">
    <source>
        <dbReference type="ARBA" id="ARBA00022801"/>
    </source>
</evidence>
<keyword evidence="5 9" id="KW-0342">GTP-binding</keyword>
<keyword evidence="4 9" id="KW-0378">Hydrolase</keyword>
<dbReference type="GO" id="GO:0003924">
    <property type="term" value="F:GTPase activity"/>
    <property type="evidence" value="ECO:0007669"/>
    <property type="project" value="UniProtKB-UniRule"/>
</dbReference>
<dbReference type="SUPFAM" id="SSF52540">
    <property type="entry name" value="P-loop containing nucleoside triphosphate hydrolases"/>
    <property type="match status" value="1"/>
</dbReference>
<dbReference type="GO" id="GO:0051301">
    <property type="term" value="P:cell division"/>
    <property type="evidence" value="ECO:0007669"/>
    <property type="project" value="UniProtKB-KW"/>
</dbReference>
<comment type="function">
    <text evidence="9">Involved in targeting and insertion of nascent membrane proteins into the cytoplasmic membrane. Acts as a receptor for the complex formed by the signal recognition particle (SRP) and the ribosome-nascent chain (RNC).</text>
</comment>
<evidence type="ECO:0000313" key="11">
    <source>
        <dbReference type="EMBL" id="BAJ63690.1"/>
    </source>
</evidence>
<comment type="similarity">
    <text evidence="9">Belongs to the GTP-binding SRP family. FtsY subfamily.</text>
</comment>
<comment type="subcellular location">
    <subcellularLocation>
        <location evidence="9">Cell membrane</location>
        <topology evidence="9">Peripheral membrane protein</topology>
        <orientation evidence="9">Cytoplasmic side</orientation>
    </subcellularLocation>
    <subcellularLocation>
        <location evidence="9">Cytoplasm</location>
    </subcellularLocation>
</comment>
<keyword evidence="11" id="KW-0132">Cell division</keyword>
<dbReference type="InterPro" id="IPR013822">
    <property type="entry name" value="Signal_recog_particl_SRP54_hlx"/>
</dbReference>
<dbReference type="EC" id="3.6.5.4" evidence="9"/>
<evidence type="ECO:0000256" key="8">
    <source>
        <dbReference type="ARBA" id="ARBA00048027"/>
    </source>
</evidence>
<dbReference type="Gene3D" id="1.20.120.140">
    <property type="entry name" value="Signal recognition particle SRP54, nucleotide-binding domain"/>
    <property type="match status" value="1"/>
</dbReference>
<dbReference type="EMBL" id="AP012029">
    <property type="protein sequence ID" value="BAJ63690.1"/>
    <property type="molecule type" value="Genomic_DNA"/>
</dbReference>
<evidence type="ECO:0000256" key="7">
    <source>
        <dbReference type="ARBA" id="ARBA00023170"/>
    </source>
</evidence>
<dbReference type="RefSeq" id="WP_013560069.1">
    <property type="nucleotide sequence ID" value="NC_014960.1"/>
</dbReference>
<dbReference type="GO" id="GO:0005525">
    <property type="term" value="F:GTP binding"/>
    <property type="evidence" value="ECO:0007669"/>
    <property type="project" value="UniProtKB-UniRule"/>
</dbReference>
<name>E8N5H6_ANATU</name>
<dbReference type="STRING" id="926569.ANT_16640"/>
<dbReference type="eggNOG" id="COG0552">
    <property type="taxonomic scope" value="Bacteria"/>
</dbReference>
<gene>
    <name evidence="9 11" type="primary">ftsY</name>
    <name evidence="11" type="ordered locus">ANT_16640</name>
</gene>
<keyword evidence="12" id="KW-1185">Reference proteome</keyword>
<evidence type="ECO:0000256" key="2">
    <source>
        <dbReference type="ARBA" id="ARBA00022490"/>
    </source>
</evidence>
<dbReference type="AlphaFoldDB" id="E8N5H6"/>
<dbReference type="FunFam" id="3.40.50.300:FF:000053">
    <property type="entry name" value="Signal recognition particle receptor FtsY"/>
    <property type="match status" value="1"/>
</dbReference>
<dbReference type="Pfam" id="PF02881">
    <property type="entry name" value="SRP54_N"/>
    <property type="match status" value="1"/>
</dbReference>
<dbReference type="SMART" id="SM00963">
    <property type="entry name" value="SRP54_N"/>
    <property type="match status" value="1"/>
</dbReference>
<dbReference type="InterPro" id="IPR004390">
    <property type="entry name" value="SR_rcpt_FtsY"/>
</dbReference>
<dbReference type="KEGG" id="atm:ANT_16640"/>
<keyword evidence="7 9" id="KW-0675">Receptor</keyword>
<feature type="binding site" evidence="9">
    <location>
        <begin position="108"/>
        <end position="115"/>
    </location>
    <ligand>
        <name>GTP</name>
        <dbReference type="ChEBI" id="CHEBI:37565"/>
    </ligand>
</feature>
<protein>
    <recommendedName>
        <fullName evidence="9">Signal recognition particle receptor FtsY</fullName>
        <shortName evidence="9">SRP receptor</shortName>
        <ecNumber evidence="9">3.6.5.4</ecNumber>
    </recommendedName>
</protein>
<dbReference type="Proteomes" id="UP000008922">
    <property type="component" value="Chromosome"/>
</dbReference>
<dbReference type="Gene3D" id="3.40.50.300">
    <property type="entry name" value="P-loop containing nucleotide triphosphate hydrolases"/>
    <property type="match status" value="1"/>
</dbReference>
<dbReference type="FunFam" id="1.20.120.140:FF:000002">
    <property type="entry name" value="Signal recognition particle receptor FtsY"/>
    <property type="match status" value="1"/>
</dbReference>
<feature type="binding site" evidence="9">
    <location>
        <begin position="254"/>
        <end position="257"/>
    </location>
    <ligand>
        <name>GTP</name>
        <dbReference type="ChEBI" id="CHEBI:37565"/>
    </ligand>
</feature>
<keyword evidence="6 9" id="KW-0472">Membrane</keyword>
<dbReference type="PANTHER" id="PTHR43134">
    <property type="entry name" value="SIGNAL RECOGNITION PARTICLE RECEPTOR SUBUNIT ALPHA"/>
    <property type="match status" value="1"/>
</dbReference>
<dbReference type="InterPro" id="IPR036225">
    <property type="entry name" value="SRP/SRP_N"/>
</dbReference>
<dbReference type="SMART" id="SM00382">
    <property type="entry name" value="AAA"/>
    <property type="match status" value="1"/>
</dbReference>
<evidence type="ECO:0000256" key="3">
    <source>
        <dbReference type="ARBA" id="ARBA00022741"/>
    </source>
</evidence>
<keyword evidence="2 9" id="KW-0963">Cytoplasm</keyword>
<dbReference type="HAMAP" id="MF_00920">
    <property type="entry name" value="FtsY"/>
    <property type="match status" value="1"/>
</dbReference>
<evidence type="ECO:0000259" key="10">
    <source>
        <dbReference type="PROSITE" id="PS00300"/>
    </source>
</evidence>
<comment type="subunit">
    <text evidence="9">Part of the signal recognition particle protein translocation system, which is composed of SRP and FtsY.</text>
</comment>
<dbReference type="GO" id="GO:0006614">
    <property type="term" value="P:SRP-dependent cotranslational protein targeting to membrane"/>
    <property type="evidence" value="ECO:0007669"/>
    <property type="project" value="InterPro"/>
</dbReference>
<dbReference type="SMART" id="SM00962">
    <property type="entry name" value="SRP54"/>
    <property type="match status" value="1"/>
</dbReference>
<feature type="binding site" evidence="9">
    <location>
        <begin position="190"/>
        <end position="194"/>
    </location>
    <ligand>
        <name>GTP</name>
        <dbReference type="ChEBI" id="CHEBI:37565"/>
    </ligand>
</feature>
<evidence type="ECO:0000313" key="12">
    <source>
        <dbReference type="Proteomes" id="UP000008922"/>
    </source>
</evidence>
<dbReference type="GO" id="GO:0005047">
    <property type="term" value="F:signal recognition particle binding"/>
    <property type="evidence" value="ECO:0007669"/>
    <property type="project" value="TreeGrafter"/>
</dbReference>
<evidence type="ECO:0000256" key="5">
    <source>
        <dbReference type="ARBA" id="ARBA00023134"/>
    </source>
</evidence>
<dbReference type="InterPro" id="IPR000897">
    <property type="entry name" value="SRP54_GTPase_dom"/>
</dbReference>
<dbReference type="NCBIfam" id="TIGR00064">
    <property type="entry name" value="ftsY"/>
    <property type="match status" value="1"/>
</dbReference>
<dbReference type="PANTHER" id="PTHR43134:SF1">
    <property type="entry name" value="SIGNAL RECOGNITION PARTICLE RECEPTOR SUBUNIT ALPHA"/>
    <property type="match status" value="1"/>
</dbReference>
<dbReference type="OrthoDB" id="9804720at2"/>
<dbReference type="InterPro" id="IPR042101">
    <property type="entry name" value="SRP54_N_sf"/>
</dbReference>
<dbReference type="HOGENOM" id="CLU_009301_3_4_0"/>
<dbReference type="GO" id="GO:0005886">
    <property type="term" value="C:plasma membrane"/>
    <property type="evidence" value="ECO:0007669"/>
    <property type="project" value="UniProtKB-SubCell"/>
</dbReference>
<dbReference type="InterPro" id="IPR027417">
    <property type="entry name" value="P-loop_NTPase"/>
</dbReference>
<evidence type="ECO:0000256" key="9">
    <source>
        <dbReference type="HAMAP-Rule" id="MF_00920"/>
    </source>
</evidence>
<organism evidence="11 12">
    <name type="scientific">Anaerolinea thermophila (strain DSM 14523 / JCM 11388 / NBRC 100420 / UNI-1)</name>
    <dbReference type="NCBI Taxonomy" id="926569"/>
    <lineage>
        <taxon>Bacteria</taxon>
        <taxon>Bacillati</taxon>
        <taxon>Chloroflexota</taxon>
        <taxon>Anaerolineae</taxon>
        <taxon>Anaerolineales</taxon>
        <taxon>Anaerolineaceae</taxon>
        <taxon>Anaerolinea</taxon>
    </lineage>
</organism>
<evidence type="ECO:0000256" key="1">
    <source>
        <dbReference type="ARBA" id="ARBA00022475"/>
    </source>
</evidence>
<evidence type="ECO:0000256" key="6">
    <source>
        <dbReference type="ARBA" id="ARBA00023136"/>
    </source>
</evidence>